<organism evidence="2 3">
    <name type="scientific">Termititenax aidoneus</name>
    <dbReference type="NCBI Taxonomy" id="2218524"/>
    <lineage>
        <taxon>Bacteria</taxon>
        <taxon>Bacillati</taxon>
        <taxon>Candidatus Margulisiibacteriota</taxon>
        <taxon>Candidatus Termititenacia</taxon>
        <taxon>Candidatus Termititenacales</taxon>
        <taxon>Candidatus Termititenacaceae</taxon>
        <taxon>Candidatus Termititenax</taxon>
    </lineage>
</organism>
<proteinExistence type="predicted"/>
<name>A0A388TD97_TERA1</name>
<evidence type="ECO:0000313" key="3">
    <source>
        <dbReference type="Proteomes" id="UP000269352"/>
    </source>
</evidence>
<comment type="caution">
    <text evidence="2">The sequence shown here is derived from an EMBL/GenBank/DDBJ whole genome shotgun (WGS) entry which is preliminary data.</text>
</comment>
<dbReference type="AlphaFoldDB" id="A0A388TD97"/>
<feature type="non-terminal residue" evidence="2">
    <location>
        <position position="1"/>
    </location>
</feature>
<dbReference type="EMBL" id="BGZN01000097">
    <property type="protein sequence ID" value="GBR74872.1"/>
    <property type="molecule type" value="Genomic_DNA"/>
</dbReference>
<feature type="region of interest" description="Disordered" evidence="1">
    <location>
        <begin position="571"/>
        <end position="598"/>
    </location>
</feature>
<keyword evidence="3" id="KW-1185">Reference proteome</keyword>
<gene>
    <name evidence="2" type="ORF">NO1_1969</name>
</gene>
<accession>A0A388TD97</accession>
<evidence type="ECO:0000256" key="1">
    <source>
        <dbReference type="SAM" id="MobiDB-lite"/>
    </source>
</evidence>
<dbReference type="Proteomes" id="UP000269352">
    <property type="component" value="Unassembled WGS sequence"/>
</dbReference>
<evidence type="ECO:0000313" key="2">
    <source>
        <dbReference type="EMBL" id="GBR74872.1"/>
    </source>
</evidence>
<protein>
    <submittedName>
        <fullName evidence="2">Uncharacterized protein</fullName>
    </submittedName>
</protein>
<sequence>GLDNAAVRSLYFHKMLLWPKGVLSPQDKAELKIVADYYAWQMPAGCGIYDFLANPPVGQKPERPLIFTWEGLPIDTGLFAAGTAIEGRTSIFTIDAGHSVLTTDAQLDDVQFEITVDKLLNTSGVAIGQPHYSEMPTDLKDLVLREVIKRDIWLLVQKHSDDTEKMQEALIKYIDKLPDKEDGKATNKYQMMAVVSILFLDGGYTNRQPNPPPIPIEAKRGIIQKFLDKISFTTAGSGAKIGAERFNLNNSAERAVFAQAYQGLYGTLWSGYKLMLYKEAEQAVTECLGIFNNQELGAEKKVAALTSQITTINQKLADLLEMIKIIKPLIGLTIPQGTADNADLIDDFRDNFSAQFYFNKFSWDYMGMLADILNNLFWLGYDLSRVAESLSAGADYVDFYQNLMEQAVILGQEYQDINAAGWQDYYKLRSAIERIRLQQFIVNGAADESLLDSLVQFDTAVAGEKLLRENPKKQQILMDALRQRQVTAKGSGQLEEYAYYRAIEAFLCTSFVMRIKPLNLENDSVQTGQQLYEDILNDSVVKQYDYIYRSIQNMKLSVDALYGVSSSLSERRLSSPNIPNAKEESGANSAEDNSGEKKLWLDFIRQREGGDDGSK</sequence>
<reference evidence="2 3" key="1">
    <citation type="journal article" date="2019" name="ISME J.">
        <title>Genome analyses of uncultured TG2/ZB3 bacteria in 'Margulisbacteria' specifically attached to ectosymbiotic spirochetes of protists in the termite gut.</title>
        <authorList>
            <person name="Utami Y.D."/>
            <person name="Kuwahara H."/>
            <person name="Igai K."/>
            <person name="Murakami T."/>
            <person name="Sugaya K."/>
            <person name="Morikawa T."/>
            <person name="Nagura Y."/>
            <person name="Yuki M."/>
            <person name="Deevong P."/>
            <person name="Inoue T."/>
            <person name="Kihara K."/>
            <person name="Lo N."/>
            <person name="Yamada A."/>
            <person name="Ohkuma M."/>
            <person name="Hongoh Y."/>
        </authorList>
    </citation>
    <scope>NUCLEOTIDE SEQUENCE [LARGE SCALE GENOMIC DNA]</scope>
    <source>
        <strain evidence="2">NkOx7-01</strain>
    </source>
</reference>